<feature type="chain" id="PRO_5011442383" description="Tricorn protease homolog" evidence="9">
    <location>
        <begin position="20"/>
        <end position="1068"/>
    </location>
</feature>
<evidence type="ECO:0000256" key="9">
    <source>
        <dbReference type="SAM" id="SignalP"/>
    </source>
</evidence>
<dbReference type="SUPFAM" id="SSF50156">
    <property type="entry name" value="PDZ domain-like"/>
    <property type="match status" value="1"/>
</dbReference>
<comment type="similarity">
    <text evidence="2 7">Belongs to the peptidase S41B family.</text>
</comment>
<evidence type="ECO:0000256" key="4">
    <source>
        <dbReference type="ARBA" id="ARBA00022670"/>
    </source>
</evidence>
<dbReference type="InterPro" id="IPR005151">
    <property type="entry name" value="Tail-specific_protease"/>
</dbReference>
<evidence type="ECO:0000259" key="10">
    <source>
        <dbReference type="PROSITE" id="PS50106"/>
    </source>
</evidence>
<dbReference type="Gene3D" id="3.90.226.10">
    <property type="entry name" value="2-enoyl-CoA Hydratase, Chain A, domain 1"/>
    <property type="match status" value="1"/>
</dbReference>
<accession>A0A1I6RDJ6</accession>
<dbReference type="Gene3D" id="3.30.750.44">
    <property type="match status" value="1"/>
</dbReference>
<dbReference type="InterPro" id="IPR029414">
    <property type="entry name" value="Tricorn_PDZ"/>
</dbReference>
<comment type="function">
    <text evidence="7">Degrades oligopeptides.</text>
</comment>
<dbReference type="InterPro" id="IPR036034">
    <property type="entry name" value="PDZ_sf"/>
</dbReference>
<dbReference type="InterPro" id="IPR028204">
    <property type="entry name" value="Tricorn_C1"/>
</dbReference>
<evidence type="ECO:0000256" key="3">
    <source>
        <dbReference type="ARBA" id="ARBA00022490"/>
    </source>
</evidence>
<keyword evidence="5 7" id="KW-0378">Hydrolase</keyword>
<dbReference type="Pfam" id="PF14684">
    <property type="entry name" value="Tricorn_C1"/>
    <property type="match status" value="1"/>
</dbReference>
<gene>
    <name evidence="11" type="ORF">SAMN04488006_2358</name>
</gene>
<dbReference type="Gene3D" id="2.120.10.30">
    <property type="entry name" value="TolB, C-terminal domain"/>
    <property type="match status" value="3"/>
</dbReference>
<dbReference type="Gene3D" id="2.30.42.10">
    <property type="match status" value="1"/>
</dbReference>
<evidence type="ECO:0000313" key="12">
    <source>
        <dbReference type="Proteomes" id="UP000199312"/>
    </source>
</evidence>
<dbReference type="SMART" id="SM00245">
    <property type="entry name" value="TSPc"/>
    <property type="match status" value="1"/>
</dbReference>
<dbReference type="InterPro" id="IPR012393">
    <property type="entry name" value="Tricorn_protease"/>
</dbReference>
<dbReference type="PANTHER" id="PTHR43253">
    <property type="entry name" value="TRICORN PROTEASE HOMOLOG 2-RELATED"/>
    <property type="match status" value="1"/>
</dbReference>
<dbReference type="SUPFAM" id="SSF52096">
    <property type="entry name" value="ClpP/crotonase"/>
    <property type="match status" value="1"/>
</dbReference>
<evidence type="ECO:0000256" key="6">
    <source>
        <dbReference type="ARBA" id="ARBA00022825"/>
    </source>
</evidence>
<keyword evidence="6 7" id="KW-0720">Serine protease</keyword>
<keyword evidence="4 7" id="KW-0645">Protease</keyword>
<dbReference type="Proteomes" id="UP000199312">
    <property type="component" value="Unassembled WGS sequence"/>
</dbReference>
<evidence type="ECO:0000313" key="11">
    <source>
        <dbReference type="EMBL" id="SFS62650.1"/>
    </source>
</evidence>
<reference evidence="12" key="1">
    <citation type="submission" date="2016-10" db="EMBL/GenBank/DDBJ databases">
        <authorList>
            <person name="Varghese N."/>
            <person name="Submissions S."/>
        </authorList>
    </citation>
    <scope>NUCLEOTIDE SEQUENCE [LARGE SCALE GENOMIC DNA]</scope>
    <source>
        <strain evidence="12">DSM 24450</strain>
    </source>
</reference>
<sequence>MKNKLLVTLCILATSIVFSQNNPLINTPALSPDGKLIAFNYQGDIWTVDIHGENLKRLTIHEAYDANPIWSADGKTIAFQSDRFGNDDVFTISVNGGIPKRITYHSANDKVTDFTADGTIYFATAREFVQLEREPEVQYVSANGGTPFRLLNAVGFDATLSPNKKFIAFTRGSCRIEREAYKGPANRDIWVYDIKNDKYNQITTFEGQDLAPQWANNNTLYFQSALTDKYNVHKVNIDENGNKSGDISQITFLKDMGIFSFNLSKNGTDLVMVSGDKVSTVNVNTKKVTPINITIHSDYRFDPIERKTFTSNASEIEVSPNGKLSAIVIRGEIFILENNPDKSRAVNVSNSAYKDEDVTWLNDNTLLFVSDRNGKNNIYTVTSNDVNNKNIFTSLKHKITQITNSKKGITNIKLAPNKKQIAYNNGSELIVANISEEAKITNEITLVNGWDTPSGIAWSPDSKWITYSLSDLYFNEEIYIHKADNSKKPVNISMHPKSDSRAIWSDDGSKIVFSSNRNNGDHDIWFVWLQKKDWEKTKQDWEEASDEKKDKKEDKSEEKTEKKVVDVIIDFEDIHERQQQVTSYNGGEYLAAVSKDGKTFYYTTGNSGRGNPDVTSDLFQINWDGKENKEITTGNSSPRNISLSAKEDFIYYLSKGKANRIKIAGLKKESLPFSAKMNINYTEEANQIFEEAWNTIQDRFYDPNHHGQNWTSLKNTYKPLALKASTREDFKYIFNIMLGQINASHMGMYRGEERKELQDETTGILGVEFEPTSNGKLKISKVVPNSAADREMSKLVMGDIITSVNGEPVSVSENIYKHLVASNNEKIILGVSSNGKEKEVIIRPKSSGREDNYNAWVKECKRLTDIYSNGRLGYVHIQGMNWESFEHFERELTAAGLGKEGIVIDVRYNGGGWTTDYLMAVLSVKQHAYTIPRGASNDLSKDHKDFKNYYPYSERLPLAAWTKPSVAICNQASYSNAEIFSHAYKELGIGKLVGIPTFGAVISTGGQTLIDGSYVRVPFRGWYVKSSEKNMDFTPAMPDVVIDNYPDEKAKGKDSQLKTAVNELLKTL</sequence>
<dbReference type="InterPro" id="IPR001478">
    <property type="entry name" value="PDZ"/>
</dbReference>
<dbReference type="Pfam" id="PF26549">
    <property type="entry name" value="Tricorn_N"/>
    <property type="match status" value="1"/>
</dbReference>
<dbReference type="SUPFAM" id="SSF69304">
    <property type="entry name" value="Tricorn protease N-terminal domain"/>
    <property type="match status" value="1"/>
</dbReference>
<dbReference type="OrthoDB" id="9815657at2"/>
<dbReference type="Gene3D" id="2.120.10.60">
    <property type="entry name" value="Tricorn protease N-terminal domain"/>
    <property type="match status" value="1"/>
</dbReference>
<dbReference type="EMBL" id="FOZP01000006">
    <property type="protein sequence ID" value="SFS62650.1"/>
    <property type="molecule type" value="Genomic_DNA"/>
</dbReference>
<proteinExistence type="inferred from homology"/>
<keyword evidence="12" id="KW-1185">Reference proteome</keyword>
<evidence type="ECO:0000256" key="5">
    <source>
        <dbReference type="ARBA" id="ARBA00022801"/>
    </source>
</evidence>
<dbReference type="RefSeq" id="WP_090226798.1">
    <property type="nucleotide sequence ID" value="NZ_FOZP01000006.1"/>
</dbReference>
<keyword evidence="9" id="KW-0732">Signal</keyword>
<dbReference type="GO" id="GO:0005737">
    <property type="term" value="C:cytoplasm"/>
    <property type="evidence" value="ECO:0007669"/>
    <property type="project" value="UniProtKB-SubCell"/>
</dbReference>
<dbReference type="GO" id="GO:0008236">
    <property type="term" value="F:serine-type peptidase activity"/>
    <property type="evidence" value="ECO:0007669"/>
    <property type="project" value="UniProtKB-UniRule"/>
</dbReference>
<dbReference type="GO" id="GO:0006508">
    <property type="term" value="P:proteolysis"/>
    <property type="evidence" value="ECO:0007669"/>
    <property type="project" value="UniProtKB-UniRule"/>
</dbReference>
<comment type="subcellular location">
    <subcellularLocation>
        <location evidence="1 7">Cytoplasm</location>
    </subcellularLocation>
</comment>
<dbReference type="InterPro" id="IPR029045">
    <property type="entry name" value="ClpP/crotonase-like_dom_sf"/>
</dbReference>
<dbReference type="PIRSF" id="PIRSF036421">
    <property type="entry name" value="Tricorn_protease"/>
    <property type="match status" value="1"/>
</dbReference>
<evidence type="ECO:0000256" key="7">
    <source>
        <dbReference type="PIRNR" id="PIRNR036421"/>
    </source>
</evidence>
<dbReference type="STRING" id="593133.SAMN04488006_2358"/>
<feature type="domain" description="PDZ" evidence="10">
    <location>
        <begin position="754"/>
        <end position="835"/>
    </location>
</feature>
<dbReference type="Pfam" id="PF14685">
    <property type="entry name" value="PDZ_Tricorn"/>
    <property type="match status" value="1"/>
</dbReference>
<evidence type="ECO:0000256" key="2">
    <source>
        <dbReference type="ARBA" id="ARBA00008524"/>
    </source>
</evidence>
<dbReference type="Pfam" id="PF07676">
    <property type="entry name" value="PD40"/>
    <property type="match status" value="3"/>
</dbReference>
<protein>
    <recommendedName>
        <fullName evidence="7">Tricorn protease homolog</fullName>
        <ecNumber evidence="7">3.4.21.-</ecNumber>
    </recommendedName>
</protein>
<dbReference type="SUPFAM" id="SSF82171">
    <property type="entry name" value="DPP6 N-terminal domain-like"/>
    <property type="match status" value="1"/>
</dbReference>
<feature type="signal peptide" evidence="9">
    <location>
        <begin position="1"/>
        <end position="19"/>
    </location>
</feature>
<dbReference type="AlphaFoldDB" id="A0A1I6RDJ6"/>
<dbReference type="CDD" id="cd07562">
    <property type="entry name" value="Peptidase_S41_TRI"/>
    <property type="match status" value="1"/>
</dbReference>
<organism evidence="11 12">
    <name type="scientific">Lutibacter maritimus</name>
    <dbReference type="NCBI Taxonomy" id="593133"/>
    <lineage>
        <taxon>Bacteria</taxon>
        <taxon>Pseudomonadati</taxon>
        <taxon>Bacteroidota</taxon>
        <taxon>Flavobacteriia</taxon>
        <taxon>Flavobacteriales</taxon>
        <taxon>Flavobacteriaceae</taxon>
        <taxon>Lutibacter</taxon>
    </lineage>
</organism>
<dbReference type="Pfam" id="PF03572">
    <property type="entry name" value="Peptidase_S41"/>
    <property type="match status" value="1"/>
</dbReference>
<dbReference type="InterPro" id="IPR011042">
    <property type="entry name" value="6-blade_b-propeller_TolB-like"/>
</dbReference>
<keyword evidence="8" id="KW-0175">Coiled coil</keyword>
<dbReference type="SMART" id="SM00228">
    <property type="entry name" value="PDZ"/>
    <property type="match status" value="1"/>
</dbReference>
<evidence type="ECO:0000256" key="1">
    <source>
        <dbReference type="ARBA" id="ARBA00004496"/>
    </source>
</evidence>
<name>A0A1I6RDJ6_9FLAO</name>
<feature type="coiled-coil region" evidence="8">
    <location>
        <begin position="531"/>
        <end position="558"/>
    </location>
</feature>
<dbReference type="PROSITE" id="PS50106">
    <property type="entry name" value="PDZ"/>
    <property type="match status" value="1"/>
</dbReference>
<keyword evidence="3 7" id="KW-0963">Cytoplasm</keyword>
<evidence type="ECO:0000256" key="8">
    <source>
        <dbReference type="SAM" id="Coils"/>
    </source>
</evidence>
<dbReference type="PANTHER" id="PTHR43253:SF1">
    <property type="entry name" value="TRICORN PROTEASE HOMOLOG 2-RELATED"/>
    <property type="match status" value="1"/>
</dbReference>
<dbReference type="EC" id="3.4.21.-" evidence="7"/>
<dbReference type="InterPro" id="IPR011659">
    <property type="entry name" value="WD40"/>
</dbReference>